<dbReference type="Proteomes" id="UP000478546">
    <property type="component" value="Unassembled WGS sequence"/>
</dbReference>
<keyword evidence="8" id="KW-1185">Reference proteome</keyword>
<comment type="caution">
    <text evidence="7">The sequence shown here is derived from an EMBL/GenBank/DDBJ whole genome shotgun (WGS) entry which is preliminary data.</text>
</comment>
<dbReference type="CDD" id="cd00609">
    <property type="entry name" value="AAT_like"/>
    <property type="match status" value="1"/>
</dbReference>
<dbReference type="PANTHER" id="PTHR46383:SF1">
    <property type="entry name" value="ASPARTATE AMINOTRANSFERASE"/>
    <property type="match status" value="1"/>
</dbReference>
<keyword evidence="3 7" id="KW-0032">Aminotransferase</keyword>
<keyword evidence="4 7" id="KW-0808">Transferase</keyword>
<dbReference type="EMBL" id="JAAEAA010000017">
    <property type="protein sequence ID" value="NDK56936.1"/>
    <property type="molecule type" value="Genomic_DNA"/>
</dbReference>
<dbReference type="InterPro" id="IPR050596">
    <property type="entry name" value="AspAT/PAT-like"/>
</dbReference>
<dbReference type="SUPFAM" id="SSF53383">
    <property type="entry name" value="PLP-dependent transferases"/>
    <property type="match status" value="1"/>
</dbReference>
<dbReference type="PANTHER" id="PTHR46383">
    <property type="entry name" value="ASPARTATE AMINOTRANSFERASE"/>
    <property type="match status" value="1"/>
</dbReference>
<dbReference type="GO" id="GO:0008483">
    <property type="term" value="F:transaminase activity"/>
    <property type="evidence" value="ECO:0007669"/>
    <property type="project" value="UniProtKB-KW"/>
</dbReference>
<evidence type="ECO:0000259" key="6">
    <source>
        <dbReference type="Pfam" id="PF00155"/>
    </source>
</evidence>
<comment type="cofactor">
    <cofactor evidence="1">
        <name>pyridoxal 5'-phosphate</name>
        <dbReference type="ChEBI" id="CHEBI:597326"/>
    </cofactor>
</comment>
<dbReference type="GO" id="GO:0030170">
    <property type="term" value="F:pyridoxal phosphate binding"/>
    <property type="evidence" value="ECO:0007669"/>
    <property type="project" value="InterPro"/>
</dbReference>
<evidence type="ECO:0000256" key="5">
    <source>
        <dbReference type="ARBA" id="ARBA00022898"/>
    </source>
</evidence>
<dbReference type="InterPro" id="IPR004839">
    <property type="entry name" value="Aminotransferase_I/II_large"/>
</dbReference>
<dbReference type="AlphaFoldDB" id="A0A6B2H7M1"/>
<feature type="domain" description="Aminotransferase class I/classII large" evidence="6">
    <location>
        <begin position="27"/>
        <end position="406"/>
    </location>
</feature>
<reference evidence="7 8" key="1">
    <citation type="submission" date="2020-01" db="EMBL/GenBank/DDBJ databases">
        <authorList>
            <person name="Kim M.K."/>
        </authorList>
    </citation>
    <scope>NUCLEOTIDE SEQUENCE [LARGE SCALE GENOMIC DNA]</scope>
    <source>
        <strain evidence="7 8">BT213</strain>
    </source>
</reference>
<name>A0A6B2H7M1_9BACT</name>
<evidence type="ECO:0000256" key="4">
    <source>
        <dbReference type="ARBA" id="ARBA00022679"/>
    </source>
</evidence>
<proteinExistence type="inferred from homology"/>
<evidence type="ECO:0000256" key="3">
    <source>
        <dbReference type="ARBA" id="ARBA00022576"/>
    </source>
</evidence>
<dbReference type="Pfam" id="PF00155">
    <property type="entry name" value="Aminotran_1_2"/>
    <property type="match status" value="1"/>
</dbReference>
<keyword evidence="5" id="KW-0663">Pyridoxal phosphate</keyword>
<evidence type="ECO:0000256" key="1">
    <source>
        <dbReference type="ARBA" id="ARBA00001933"/>
    </source>
</evidence>
<evidence type="ECO:0000256" key="2">
    <source>
        <dbReference type="ARBA" id="ARBA00007441"/>
    </source>
</evidence>
<accession>A0A6B2H7M1</accession>
<evidence type="ECO:0000313" key="7">
    <source>
        <dbReference type="EMBL" id="NDK56936.1"/>
    </source>
</evidence>
<dbReference type="GO" id="GO:0006520">
    <property type="term" value="P:amino acid metabolic process"/>
    <property type="evidence" value="ECO:0007669"/>
    <property type="project" value="InterPro"/>
</dbReference>
<gene>
    <name evidence="7" type="ORF">GWO68_13500</name>
</gene>
<dbReference type="Gene3D" id="3.40.640.10">
    <property type="entry name" value="Type I PLP-dependent aspartate aminotransferase-like (Major domain)"/>
    <property type="match status" value="1"/>
</dbReference>
<comment type="similarity">
    <text evidence="2">Belongs to the class-I pyridoxal-phosphate-dependent aminotransferase family.</text>
</comment>
<dbReference type="InterPro" id="IPR015424">
    <property type="entry name" value="PyrdxlP-dep_Trfase"/>
</dbReference>
<protein>
    <submittedName>
        <fullName evidence="7">Aminotransferase class I/II-fold pyridoxal phosphate-dependent enzyme</fullName>
    </submittedName>
</protein>
<dbReference type="InterPro" id="IPR015422">
    <property type="entry name" value="PyrdxlP-dep_Trfase_small"/>
</dbReference>
<dbReference type="Gene3D" id="3.90.1150.10">
    <property type="entry name" value="Aspartate Aminotransferase, domain 1"/>
    <property type="match status" value="1"/>
</dbReference>
<sequence>MAQNLIGSEIIKVAGEVNSMIARGEQICNLTIGDFDPSIYPIPEELKEGITKAYNEGHTNYPPANGVAVLRKAVTEFTEDKLGLKYPENDILVAGGSRPLIYATYLALVDPGDKVVFPTPSWNNNHYCHLSGAVPVMVETRAENNFMPTAADVAPHLKGATMLALCSPLNPTGTMFSKKDLQEICDLVIEENKSRKEGEKPLYILYDQIYWMLTFGTEHQHFDPVNLRPELREYVIYIDGISKSFAATGVRVGYAYGPAIVMDKMKAILGHVGAWAPKAEQIATAEYLKQPDKVNIFMEGLKHRIQDSLDVLYKGFKDLKADGFAVDAIEPMGAIYLSVKMDLAGKTTPAGDLLQTSKDITFYILSEAKLAVVPFSAFGSAPDLNWFRLSVGGASLEEIKNSLNRLRTALEKLK</sequence>
<organism evidence="7 8">
    <name type="scientific">Pontibacter fetidus</name>
    <dbReference type="NCBI Taxonomy" id="2700082"/>
    <lineage>
        <taxon>Bacteria</taxon>
        <taxon>Pseudomonadati</taxon>
        <taxon>Bacteroidota</taxon>
        <taxon>Cytophagia</taxon>
        <taxon>Cytophagales</taxon>
        <taxon>Hymenobacteraceae</taxon>
        <taxon>Pontibacter</taxon>
    </lineage>
</organism>
<evidence type="ECO:0000313" key="8">
    <source>
        <dbReference type="Proteomes" id="UP000478546"/>
    </source>
</evidence>
<dbReference type="InterPro" id="IPR015421">
    <property type="entry name" value="PyrdxlP-dep_Trfase_major"/>
</dbReference>